<dbReference type="EMBL" id="JARKIB010000001">
    <property type="protein sequence ID" value="KAJ7786540.1"/>
    <property type="molecule type" value="Genomic_DNA"/>
</dbReference>
<dbReference type="PANTHER" id="PTHR34043">
    <property type="entry name" value="ALPHA/BETA-HYDROLASES SUPERFAMILY PROTEIN"/>
    <property type="match status" value="1"/>
</dbReference>
<comment type="caution">
    <text evidence="7">The sequence shown here is derived from an EMBL/GenBank/DDBJ whole genome shotgun (WGS) entry which is preliminary data.</text>
</comment>
<dbReference type="GO" id="GO:0016787">
    <property type="term" value="F:hydrolase activity"/>
    <property type="evidence" value="ECO:0007669"/>
    <property type="project" value="UniProtKB-KW"/>
</dbReference>
<evidence type="ECO:0000256" key="3">
    <source>
        <dbReference type="ARBA" id="ARBA00022729"/>
    </source>
</evidence>
<evidence type="ECO:0000256" key="2">
    <source>
        <dbReference type="ARBA" id="ARBA00022525"/>
    </source>
</evidence>
<feature type="domain" description="Lipase-like C-terminal" evidence="6">
    <location>
        <begin position="48"/>
        <end position="133"/>
    </location>
</feature>
<keyword evidence="8" id="KW-1185">Reference proteome</keyword>
<comment type="subcellular location">
    <subcellularLocation>
        <location evidence="1">Secreted</location>
    </subcellularLocation>
</comment>
<keyword evidence="2" id="KW-0964">Secreted</keyword>
<dbReference type="AlphaFoldDB" id="A0AAD7P3Q3"/>
<keyword evidence="4" id="KW-0378">Hydrolase</keyword>
<accession>A0AAD7P3Q3</accession>
<dbReference type="Gene3D" id="3.40.50.1820">
    <property type="entry name" value="alpha/beta hydrolase"/>
    <property type="match status" value="1"/>
</dbReference>
<proteinExistence type="predicted"/>
<evidence type="ECO:0000313" key="7">
    <source>
        <dbReference type="EMBL" id="KAJ7786540.1"/>
    </source>
</evidence>
<evidence type="ECO:0000256" key="5">
    <source>
        <dbReference type="ARBA" id="ARBA00023098"/>
    </source>
</evidence>
<keyword evidence="5" id="KW-0443">Lipid metabolism</keyword>
<dbReference type="InterPro" id="IPR029058">
    <property type="entry name" value="AB_hydrolase_fold"/>
</dbReference>
<dbReference type="PANTHER" id="PTHR34043:SF3">
    <property type="entry name" value="ALPHA_BETA-HYDROLASES SUPERFAMILY PROTEIN"/>
    <property type="match status" value="1"/>
</dbReference>
<dbReference type="GO" id="GO:0006629">
    <property type="term" value="P:lipid metabolic process"/>
    <property type="evidence" value="ECO:0007669"/>
    <property type="project" value="UniProtKB-KW"/>
</dbReference>
<protein>
    <submittedName>
        <fullName evidence="7">Alpha beta-hydrolase</fullName>
    </submittedName>
</protein>
<sequence length="368" mass="41178">APEDLDEPIPLVIVQGFLGGGTTWLWGNFEHYLNLGTKSPKPRRTIIVSVGPVSSLHDRACELYYALRGGTGEPSRMDYGTEHSETHNHSRYGRKIPQGQYPHWSPEKPLHFLGHSIGGPTIIKLQSLIKQGHFDPGAQTRMILSINAVSSPFRGTPAVYLLGERADAAPAVRPLSFGSMVGKGVHILSFISPLLPGRWTCMATALWKSDWAESRDATPFDVTFQAADEREANGEGNLDPNTFYQSHVACMVNGSCPLLELGRFEYSILRPPPSFLHPSMGEEHWANDGVVPIFSQWHPLSCRVSVQLEDDDNKLTLELEPGVWYVNEEENATHLSLIPLWTGTERQRRFWMRLGKWLTTVEGKRKDC</sequence>
<evidence type="ECO:0000259" key="6">
    <source>
        <dbReference type="Pfam" id="PF24708"/>
    </source>
</evidence>
<dbReference type="InterPro" id="IPR056304">
    <property type="entry name" value="Lip-like_C"/>
</dbReference>
<name>A0AAD7P3Q3_9AGAR</name>
<dbReference type="SUPFAM" id="SSF53474">
    <property type="entry name" value="alpha/beta-Hydrolases"/>
    <property type="match status" value="1"/>
</dbReference>
<reference evidence="7" key="1">
    <citation type="submission" date="2023-03" db="EMBL/GenBank/DDBJ databases">
        <title>Massive genome expansion in bonnet fungi (Mycena s.s.) driven by repeated elements and novel gene families across ecological guilds.</title>
        <authorList>
            <consortium name="Lawrence Berkeley National Laboratory"/>
            <person name="Harder C.B."/>
            <person name="Miyauchi S."/>
            <person name="Viragh M."/>
            <person name="Kuo A."/>
            <person name="Thoen E."/>
            <person name="Andreopoulos B."/>
            <person name="Lu D."/>
            <person name="Skrede I."/>
            <person name="Drula E."/>
            <person name="Henrissat B."/>
            <person name="Morin E."/>
            <person name="Kohler A."/>
            <person name="Barry K."/>
            <person name="LaButti K."/>
            <person name="Morin E."/>
            <person name="Salamov A."/>
            <person name="Lipzen A."/>
            <person name="Mereny Z."/>
            <person name="Hegedus B."/>
            <person name="Baldrian P."/>
            <person name="Stursova M."/>
            <person name="Weitz H."/>
            <person name="Taylor A."/>
            <person name="Grigoriev I.V."/>
            <person name="Nagy L.G."/>
            <person name="Martin F."/>
            <person name="Kauserud H."/>
        </authorList>
    </citation>
    <scope>NUCLEOTIDE SEQUENCE</scope>
    <source>
        <strain evidence="7">CBHHK182m</strain>
    </source>
</reference>
<dbReference type="GO" id="GO:0005576">
    <property type="term" value="C:extracellular region"/>
    <property type="evidence" value="ECO:0007669"/>
    <property type="project" value="UniProtKB-SubCell"/>
</dbReference>
<dbReference type="Proteomes" id="UP001215598">
    <property type="component" value="Unassembled WGS sequence"/>
</dbReference>
<evidence type="ECO:0000256" key="1">
    <source>
        <dbReference type="ARBA" id="ARBA00004613"/>
    </source>
</evidence>
<feature type="non-terminal residue" evidence="7">
    <location>
        <position position="368"/>
    </location>
</feature>
<organism evidence="7 8">
    <name type="scientific">Mycena metata</name>
    <dbReference type="NCBI Taxonomy" id="1033252"/>
    <lineage>
        <taxon>Eukaryota</taxon>
        <taxon>Fungi</taxon>
        <taxon>Dikarya</taxon>
        <taxon>Basidiomycota</taxon>
        <taxon>Agaricomycotina</taxon>
        <taxon>Agaricomycetes</taxon>
        <taxon>Agaricomycetidae</taxon>
        <taxon>Agaricales</taxon>
        <taxon>Marasmiineae</taxon>
        <taxon>Mycenaceae</taxon>
        <taxon>Mycena</taxon>
    </lineage>
</organism>
<dbReference type="Pfam" id="PF24708">
    <property type="entry name" value="Lip_C"/>
    <property type="match status" value="1"/>
</dbReference>
<gene>
    <name evidence="7" type="ORF">B0H16DRAFT_1490807</name>
</gene>
<evidence type="ECO:0000313" key="8">
    <source>
        <dbReference type="Proteomes" id="UP001215598"/>
    </source>
</evidence>
<evidence type="ECO:0000256" key="4">
    <source>
        <dbReference type="ARBA" id="ARBA00022801"/>
    </source>
</evidence>
<keyword evidence="3" id="KW-0732">Signal</keyword>